<evidence type="ECO:0000259" key="3">
    <source>
        <dbReference type="PROSITE" id="PS51468"/>
    </source>
</evidence>
<protein>
    <submittedName>
        <fullName evidence="4">Inter-alpha-trypsin inhibitor domain-containing protein</fullName>
    </submittedName>
</protein>
<dbReference type="PANTHER" id="PTHR45737">
    <property type="entry name" value="VON WILLEBRAND FACTOR A DOMAIN-CONTAINING PROTEIN 5A"/>
    <property type="match status" value="1"/>
</dbReference>
<reference evidence="4" key="2">
    <citation type="submission" date="2023-01" db="EMBL/GenBank/DDBJ databases">
        <title>Draft genome sequence of Portibacter lacus strain NBRC 108769.</title>
        <authorList>
            <person name="Sun Q."/>
            <person name="Mori K."/>
        </authorList>
    </citation>
    <scope>NUCLEOTIDE SEQUENCE</scope>
    <source>
        <strain evidence="4">NBRC 108769</strain>
    </source>
</reference>
<dbReference type="SUPFAM" id="SSF53300">
    <property type="entry name" value="vWA-like"/>
    <property type="match status" value="1"/>
</dbReference>
<comment type="caution">
    <text evidence="4">The sequence shown here is derived from an EMBL/GenBank/DDBJ whole genome shotgun (WGS) entry which is preliminary data.</text>
</comment>
<evidence type="ECO:0000259" key="2">
    <source>
        <dbReference type="PROSITE" id="PS50234"/>
    </source>
</evidence>
<dbReference type="PROSITE" id="PS50234">
    <property type="entry name" value="VWFA"/>
    <property type="match status" value="1"/>
</dbReference>
<dbReference type="Gene3D" id="3.40.50.410">
    <property type="entry name" value="von Willebrand factor, type A domain"/>
    <property type="match status" value="1"/>
</dbReference>
<dbReference type="AlphaFoldDB" id="A0AA37SPU3"/>
<organism evidence="4 5">
    <name type="scientific">Portibacter lacus</name>
    <dbReference type="NCBI Taxonomy" id="1099794"/>
    <lineage>
        <taxon>Bacteria</taxon>
        <taxon>Pseudomonadati</taxon>
        <taxon>Bacteroidota</taxon>
        <taxon>Saprospiria</taxon>
        <taxon>Saprospirales</taxon>
        <taxon>Haliscomenobacteraceae</taxon>
        <taxon>Portibacter</taxon>
    </lineage>
</organism>
<dbReference type="SMART" id="SM00327">
    <property type="entry name" value="VWA"/>
    <property type="match status" value="1"/>
</dbReference>
<keyword evidence="5" id="KW-1185">Reference proteome</keyword>
<dbReference type="EMBL" id="BSOH01000021">
    <property type="protein sequence ID" value="GLR18571.1"/>
    <property type="molecule type" value="Genomic_DNA"/>
</dbReference>
<name>A0AA37SPU3_9BACT</name>
<gene>
    <name evidence="4" type="ORF">GCM10007940_31870</name>
</gene>
<evidence type="ECO:0000313" key="5">
    <source>
        <dbReference type="Proteomes" id="UP001156666"/>
    </source>
</evidence>
<feature type="domain" description="VIT" evidence="3">
    <location>
        <begin position="27"/>
        <end position="155"/>
    </location>
</feature>
<sequence length="735" mass="82334">MYNPKLKLPVFILAMMSMFNIYAQQGESPYFVIENAKPGAMPLEANKAEVYISGIIADVTLTQTYRNNSDSIIEAVYVFPGSAQSAVYDMEMQIGNRIIKAELKEKEEARKTYEKAKSEGKRTSLLEQHRPNVFQMNVANILPGERIDVRIKYTEKIIPTHGDYQFTLPTVVGPRYHEPSKDNPATFVNMPYSKENKKPEYSYDIDIYLQAGQTIQKISSHSHQVNITKFNDKIAHIGIHDSELFAGNKDFVLNYRLAENNISSGLMLYEHEAENFFLANIQPPNILTDAQVPAKEYIFIVDISGSMYGFPLEVSKKVMKDLLKGLKPSDKFNVMLFAGTSYMFSDTSMYAEEETINNVINSLEEKQGGGSTQLLPALQKAINLPRVDGGLSRSLVVVTDGYISIEKETFELVRNNLDKANVFAFGIGSSTNRFLIEGLANVGQGLPFIIENEEVACDIANDFVNYISTPSLSNIKIRYEGFDAYDVEPKSIPDLLGERPINIIGKWKGNPNGKIIIDGYFAGNKYSQVINISDYTPDSKNKALRLLWAREKIRLMDDYRKVLYDETHKQEMTDLSLKYNLLSAYTSFVAVDYEVAHEGGEPIKTVKQALPLPLGVSNNAIGAEMSIKKVSVAKTGQFLKIGNPSGIEDEVLLASIRLKFVMKISALKKCFADQELTEILLTLKFNEEGMLGGIDFSGELSKEAKECLREQIISWDFSTLNIEALSDVLVPLTIS</sequence>
<dbReference type="Proteomes" id="UP001156666">
    <property type="component" value="Unassembled WGS sequence"/>
</dbReference>
<dbReference type="InterPro" id="IPR002035">
    <property type="entry name" value="VWF_A"/>
</dbReference>
<evidence type="ECO:0000256" key="1">
    <source>
        <dbReference type="SAM" id="SignalP"/>
    </source>
</evidence>
<evidence type="ECO:0000313" key="4">
    <source>
        <dbReference type="EMBL" id="GLR18571.1"/>
    </source>
</evidence>
<feature type="domain" description="VWFA" evidence="2">
    <location>
        <begin position="296"/>
        <end position="467"/>
    </location>
</feature>
<reference evidence="4" key="1">
    <citation type="journal article" date="2014" name="Int. J. Syst. Evol. Microbiol.">
        <title>Complete genome sequence of Corynebacterium casei LMG S-19264T (=DSM 44701T), isolated from a smear-ripened cheese.</title>
        <authorList>
            <consortium name="US DOE Joint Genome Institute (JGI-PGF)"/>
            <person name="Walter F."/>
            <person name="Albersmeier A."/>
            <person name="Kalinowski J."/>
            <person name="Ruckert C."/>
        </authorList>
    </citation>
    <scope>NUCLEOTIDE SEQUENCE</scope>
    <source>
        <strain evidence="4">NBRC 108769</strain>
    </source>
</reference>
<dbReference type="PROSITE" id="PS51468">
    <property type="entry name" value="VIT"/>
    <property type="match status" value="1"/>
</dbReference>
<feature type="chain" id="PRO_5041397591" evidence="1">
    <location>
        <begin position="24"/>
        <end position="735"/>
    </location>
</feature>
<dbReference type="RefSeq" id="WP_235294305.1">
    <property type="nucleotide sequence ID" value="NZ_BSOH01000021.1"/>
</dbReference>
<dbReference type="InterPro" id="IPR013694">
    <property type="entry name" value="VIT"/>
</dbReference>
<feature type="signal peptide" evidence="1">
    <location>
        <begin position="1"/>
        <end position="23"/>
    </location>
</feature>
<proteinExistence type="predicted"/>
<dbReference type="PANTHER" id="PTHR45737:SF6">
    <property type="entry name" value="VON WILLEBRAND FACTOR A DOMAIN-CONTAINING PROTEIN 5A"/>
    <property type="match status" value="1"/>
</dbReference>
<keyword evidence="1" id="KW-0732">Signal</keyword>
<dbReference type="Pfam" id="PF13768">
    <property type="entry name" value="VWA_3"/>
    <property type="match status" value="1"/>
</dbReference>
<dbReference type="SMART" id="SM00609">
    <property type="entry name" value="VIT"/>
    <property type="match status" value="1"/>
</dbReference>
<dbReference type="Pfam" id="PF08487">
    <property type="entry name" value="VIT"/>
    <property type="match status" value="1"/>
</dbReference>
<dbReference type="InterPro" id="IPR036465">
    <property type="entry name" value="vWFA_dom_sf"/>
</dbReference>
<accession>A0AA37SPU3</accession>